<dbReference type="InterPro" id="IPR044742">
    <property type="entry name" value="DEAD/DEAH_RhlB"/>
</dbReference>
<dbReference type="STRING" id="135208.A0A4Y9ZQG5"/>
<evidence type="ECO:0000256" key="8">
    <source>
        <dbReference type="ARBA" id="ARBA00022884"/>
    </source>
</evidence>
<keyword evidence="4" id="KW-0547">Nucleotide-binding</keyword>
<evidence type="ECO:0000313" key="16">
    <source>
        <dbReference type="Proteomes" id="UP000298061"/>
    </source>
</evidence>
<feature type="compositionally biased region" description="Basic and acidic residues" evidence="12">
    <location>
        <begin position="66"/>
        <end position="76"/>
    </location>
</feature>
<dbReference type="EMBL" id="SFCI01001450">
    <property type="protein sequence ID" value="TFY75738.1"/>
    <property type="molecule type" value="Genomic_DNA"/>
</dbReference>
<feature type="region of interest" description="Disordered" evidence="12">
    <location>
        <begin position="1"/>
        <end position="183"/>
    </location>
</feature>
<dbReference type="InterPro" id="IPR014014">
    <property type="entry name" value="RNA_helicase_DEAD_Q_motif"/>
</dbReference>
<dbReference type="EC" id="3.6.4.13" evidence="2"/>
<evidence type="ECO:0000256" key="7">
    <source>
        <dbReference type="ARBA" id="ARBA00022840"/>
    </source>
</evidence>
<dbReference type="GO" id="GO:0003723">
    <property type="term" value="F:RNA binding"/>
    <property type="evidence" value="ECO:0007669"/>
    <property type="project" value="UniProtKB-KW"/>
</dbReference>
<feature type="compositionally biased region" description="Basic residues" evidence="12">
    <location>
        <begin position="103"/>
        <end position="116"/>
    </location>
</feature>
<dbReference type="InterPro" id="IPR014001">
    <property type="entry name" value="Helicase_ATP-bd"/>
</dbReference>
<dbReference type="GO" id="GO:0042254">
    <property type="term" value="P:ribosome biogenesis"/>
    <property type="evidence" value="ECO:0007669"/>
    <property type="project" value="UniProtKB-KW"/>
</dbReference>
<comment type="catalytic activity">
    <reaction evidence="10">
        <text>ATP + H2O = ADP + phosphate + H(+)</text>
        <dbReference type="Rhea" id="RHEA:13065"/>
        <dbReference type="ChEBI" id="CHEBI:15377"/>
        <dbReference type="ChEBI" id="CHEBI:15378"/>
        <dbReference type="ChEBI" id="CHEBI:30616"/>
        <dbReference type="ChEBI" id="CHEBI:43474"/>
        <dbReference type="ChEBI" id="CHEBI:456216"/>
        <dbReference type="EC" id="3.6.4.13"/>
    </reaction>
</comment>
<keyword evidence="9" id="KW-0539">Nucleus</keyword>
<feature type="domain" description="Helicase ATP-binding" evidence="13">
    <location>
        <begin position="234"/>
        <end position="335"/>
    </location>
</feature>
<comment type="caution">
    <text evidence="15">The sequence shown here is derived from an EMBL/GenBank/DDBJ whole genome shotgun (WGS) entry which is preliminary data.</text>
</comment>
<keyword evidence="7" id="KW-0067">ATP-binding</keyword>
<keyword evidence="3" id="KW-0690">Ribosome biogenesis</keyword>
<feature type="compositionally biased region" description="Low complexity" evidence="12">
    <location>
        <begin position="168"/>
        <end position="179"/>
    </location>
</feature>
<comment type="subcellular location">
    <subcellularLocation>
        <location evidence="1">Nucleus</location>
    </subcellularLocation>
</comment>
<organism evidence="15 16">
    <name type="scientific">Hericium alpestre</name>
    <dbReference type="NCBI Taxonomy" id="135208"/>
    <lineage>
        <taxon>Eukaryota</taxon>
        <taxon>Fungi</taxon>
        <taxon>Dikarya</taxon>
        <taxon>Basidiomycota</taxon>
        <taxon>Agaricomycotina</taxon>
        <taxon>Agaricomycetes</taxon>
        <taxon>Russulales</taxon>
        <taxon>Hericiaceae</taxon>
        <taxon>Hericium</taxon>
    </lineage>
</organism>
<proteinExistence type="predicted"/>
<dbReference type="PROSITE" id="PS51192">
    <property type="entry name" value="HELICASE_ATP_BIND_1"/>
    <property type="match status" value="1"/>
</dbReference>
<dbReference type="PANTHER" id="PTHR47959:SF1">
    <property type="entry name" value="ATP-DEPENDENT RNA HELICASE DBPA"/>
    <property type="match status" value="1"/>
</dbReference>
<dbReference type="GO" id="GO:0005524">
    <property type="term" value="F:ATP binding"/>
    <property type="evidence" value="ECO:0007669"/>
    <property type="project" value="UniProtKB-KW"/>
</dbReference>
<evidence type="ECO:0000256" key="11">
    <source>
        <dbReference type="PROSITE-ProRule" id="PRU00552"/>
    </source>
</evidence>
<dbReference type="PROSITE" id="PS51195">
    <property type="entry name" value="Q_MOTIF"/>
    <property type="match status" value="1"/>
</dbReference>
<evidence type="ECO:0000259" key="14">
    <source>
        <dbReference type="PROSITE" id="PS51195"/>
    </source>
</evidence>
<name>A0A4Y9ZQG5_9AGAM</name>
<evidence type="ECO:0000256" key="1">
    <source>
        <dbReference type="ARBA" id="ARBA00004123"/>
    </source>
</evidence>
<keyword evidence="8" id="KW-0694">RNA-binding</keyword>
<keyword evidence="6" id="KW-0347">Helicase</keyword>
<evidence type="ECO:0000256" key="12">
    <source>
        <dbReference type="SAM" id="MobiDB-lite"/>
    </source>
</evidence>
<evidence type="ECO:0000256" key="10">
    <source>
        <dbReference type="ARBA" id="ARBA00047984"/>
    </source>
</evidence>
<sequence length="335" mass="36128">MTIEVVEKKRKEKKEKKTKAAAEVVHDGGVEQATEKEKNHEVNGEGGKEDKDSEEAKNERKRRKKEEKERKRKEAQAEDELPDTSGEMQIDSADAAAAEKAEKKQKKKDKKAKKDKRKDVVAAEASEPSNGEASAAAQPPKDKKKKRKHTDDVDAEPSPKKSKKEKTATTSSTSTVTPPTEDEISSYLTSNGVTLSTPITPVLSFRALPLPVALYEAVQKLGFDKPTPVQACTWPALLEGRDAVGIAETGSGKTLAFGIPALARLISTPSSSKKACVRVLVLAPTRELALQTHDTLSTLLASIPAPAPQITCIALFGGVPKPPQVAQLRSADTQI</sequence>
<dbReference type="OrthoDB" id="196131at2759"/>
<dbReference type="GO" id="GO:0005829">
    <property type="term" value="C:cytosol"/>
    <property type="evidence" value="ECO:0007669"/>
    <property type="project" value="TreeGrafter"/>
</dbReference>
<keyword evidence="16" id="KW-1185">Reference proteome</keyword>
<accession>A0A4Y9ZQG5</accession>
<evidence type="ECO:0000256" key="3">
    <source>
        <dbReference type="ARBA" id="ARBA00022517"/>
    </source>
</evidence>
<dbReference type="Proteomes" id="UP000298061">
    <property type="component" value="Unassembled WGS sequence"/>
</dbReference>
<dbReference type="InterPro" id="IPR050079">
    <property type="entry name" value="DEAD_box_RNA_helicase"/>
</dbReference>
<dbReference type="Gene3D" id="3.40.50.300">
    <property type="entry name" value="P-loop containing nucleotide triphosphate hydrolases"/>
    <property type="match status" value="1"/>
</dbReference>
<evidence type="ECO:0000256" key="6">
    <source>
        <dbReference type="ARBA" id="ARBA00022806"/>
    </source>
</evidence>
<evidence type="ECO:0000256" key="2">
    <source>
        <dbReference type="ARBA" id="ARBA00012552"/>
    </source>
</evidence>
<reference evidence="15 16" key="1">
    <citation type="submission" date="2019-02" db="EMBL/GenBank/DDBJ databases">
        <title>Genome sequencing of the rare red list fungi Hericium alpestre (H. flagellum).</title>
        <authorList>
            <person name="Buettner E."/>
            <person name="Kellner H."/>
        </authorList>
    </citation>
    <scope>NUCLEOTIDE SEQUENCE [LARGE SCALE GENOMIC DNA]</scope>
    <source>
        <strain evidence="15 16">DSM 108284</strain>
    </source>
</reference>
<dbReference type="InterPro" id="IPR027417">
    <property type="entry name" value="P-loop_NTPase"/>
</dbReference>
<dbReference type="PANTHER" id="PTHR47959">
    <property type="entry name" value="ATP-DEPENDENT RNA HELICASE RHLE-RELATED"/>
    <property type="match status" value="1"/>
</dbReference>
<feature type="non-terminal residue" evidence="15">
    <location>
        <position position="335"/>
    </location>
</feature>
<dbReference type="GO" id="GO:0003724">
    <property type="term" value="F:RNA helicase activity"/>
    <property type="evidence" value="ECO:0007669"/>
    <property type="project" value="UniProtKB-EC"/>
</dbReference>
<evidence type="ECO:0000256" key="5">
    <source>
        <dbReference type="ARBA" id="ARBA00022801"/>
    </source>
</evidence>
<keyword evidence="5" id="KW-0378">Hydrolase</keyword>
<dbReference type="GO" id="GO:0010467">
    <property type="term" value="P:gene expression"/>
    <property type="evidence" value="ECO:0007669"/>
    <property type="project" value="UniProtKB-ARBA"/>
</dbReference>
<gene>
    <name evidence="15" type="ORF">EWM64_g8274</name>
</gene>
<dbReference type="InterPro" id="IPR011545">
    <property type="entry name" value="DEAD/DEAH_box_helicase_dom"/>
</dbReference>
<dbReference type="GO" id="GO:0005634">
    <property type="term" value="C:nucleus"/>
    <property type="evidence" value="ECO:0007669"/>
    <property type="project" value="UniProtKB-SubCell"/>
</dbReference>
<dbReference type="Pfam" id="PF00270">
    <property type="entry name" value="DEAD"/>
    <property type="match status" value="1"/>
</dbReference>
<dbReference type="GO" id="GO:0016787">
    <property type="term" value="F:hydrolase activity"/>
    <property type="evidence" value="ECO:0007669"/>
    <property type="project" value="UniProtKB-KW"/>
</dbReference>
<evidence type="ECO:0000256" key="4">
    <source>
        <dbReference type="ARBA" id="ARBA00022741"/>
    </source>
</evidence>
<feature type="short sequence motif" description="Q motif" evidence="11">
    <location>
        <begin position="203"/>
        <end position="231"/>
    </location>
</feature>
<dbReference type="SUPFAM" id="SSF52540">
    <property type="entry name" value="P-loop containing nucleoside triphosphate hydrolases"/>
    <property type="match status" value="1"/>
</dbReference>
<evidence type="ECO:0000256" key="9">
    <source>
        <dbReference type="ARBA" id="ARBA00023242"/>
    </source>
</evidence>
<evidence type="ECO:0000259" key="13">
    <source>
        <dbReference type="PROSITE" id="PS51192"/>
    </source>
</evidence>
<dbReference type="CDD" id="cd00268">
    <property type="entry name" value="DEADc"/>
    <property type="match status" value="1"/>
</dbReference>
<protein>
    <recommendedName>
        <fullName evidence="2">RNA helicase</fullName>
        <ecNumber evidence="2">3.6.4.13</ecNumber>
    </recommendedName>
</protein>
<dbReference type="AlphaFoldDB" id="A0A4Y9ZQG5"/>
<feature type="compositionally biased region" description="Basic and acidic residues" evidence="12">
    <location>
        <begin position="18"/>
        <end position="58"/>
    </location>
</feature>
<evidence type="ECO:0000313" key="15">
    <source>
        <dbReference type="EMBL" id="TFY75738.1"/>
    </source>
</evidence>
<feature type="domain" description="DEAD-box RNA helicase Q" evidence="14">
    <location>
        <begin position="203"/>
        <end position="231"/>
    </location>
</feature>